<comment type="caution">
    <text evidence="1">The sequence shown here is derived from an EMBL/GenBank/DDBJ whole genome shotgun (WGS) entry which is preliminary data.</text>
</comment>
<dbReference type="AlphaFoldDB" id="A0A2P5F7R5"/>
<organism evidence="1 2">
    <name type="scientific">Trema orientale</name>
    <name type="common">Charcoal tree</name>
    <name type="synonym">Celtis orientalis</name>
    <dbReference type="NCBI Taxonomy" id="63057"/>
    <lineage>
        <taxon>Eukaryota</taxon>
        <taxon>Viridiplantae</taxon>
        <taxon>Streptophyta</taxon>
        <taxon>Embryophyta</taxon>
        <taxon>Tracheophyta</taxon>
        <taxon>Spermatophyta</taxon>
        <taxon>Magnoliopsida</taxon>
        <taxon>eudicotyledons</taxon>
        <taxon>Gunneridae</taxon>
        <taxon>Pentapetalae</taxon>
        <taxon>rosids</taxon>
        <taxon>fabids</taxon>
        <taxon>Rosales</taxon>
        <taxon>Cannabaceae</taxon>
        <taxon>Trema</taxon>
    </lineage>
</organism>
<proteinExistence type="predicted"/>
<sequence>MNIKDEFSFTDVKILDTYDVLGLIALRDRAFRKLKPFHHGLSKILLGGDFTVVGVD</sequence>
<dbReference type="EMBL" id="JXTC01000055">
    <property type="protein sequence ID" value="PON93835.1"/>
    <property type="molecule type" value="Genomic_DNA"/>
</dbReference>
<evidence type="ECO:0000313" key="1">
    <source>
        <dbReference type="EMBL" id="PON93835.1"/>
    </source>
</evidence>
<protein>
    <submittedName>
        <fullName evidence="1">Uncharacterized protein</fullName>
    </submittedName>
</protein>
<dbReference type="OrthoDB" id="10345327at2759"/>
<reference evidence="2" key="1">
    <citation type="submission" date="2016-06" db="EMBL/GenBank/DDBJ databases">
        <title>Parallel loss of symbiosis genes in relatives of nitrogen-fixing non-legume Parasponia.</title>
        <authorList>
            <person name="Van Velzen R."/>
            <person name="Holmer R."/>
            <person name="Bu F."/>
            <person name="Rutten L."/>
            <person name="Van Zeijl A."/>
            <person name="Liu W."/>
            <person name="Santuari L."/>
            <person name="Cao Q."/>
            <person name="Sharma T."/>
            <person name="Shen D."/>
            <person name="Roswanjaya Y."/>
            <person name="Wardhani T."/>
            <person name="Kalhor M.S."/>
            <person name="Jansen J."/>
            <person name="Van den Hoogen J."/>
            <person name="Gungor B."/>
            <person name="Hartog M."/>
            <person name="Hontelez J."/>
            <person name="Verver J."/>
            <person name="Yang W.-C."/>
            <person name="Schijlen E."/>
            <person name="Repin R."/>
            <person name="Schilthuizen M."/>
            <person name="Schranz E."/>
            <person name="Heidstra R."/>
            <person name="Miyata K."/>
            <person name="Fedorova E."/>
            <person name="Kohlen W."/>
            <person name="Bisseling T."/>
            <person name="Smit S."/>
            <person name="Geurts R."/>
        </authorList>
    </citation>
    <scope>NUCLEOTIDE SEQUENCE [LARGE SCALE GENOMIC DNA]</scope>
    <source>
        <strain evidence="2">cv. RG33-2</strain>
    </source>
</reference>
<accession>A0A2P5F7R5</accession>
<evidence type="ECO:0000313" key="2">
    <source>
        <dbReference type="Proteomes" id="UP000237000"/>
    </source>
</evidence>
<dbReference type="Proteomes" id="UP000237000">
    <property type="component" value="Unassembled WGS sequence"/>
</dbReference>
<gene>
    <name evidence="1" type="ORF">TorRG33x02_102250</name>
</gene>
<name>A0A2P5F7R5_TREOI</name>
<dbReference type="InParanoid" id="A0A2P5F7R5"/>
<keyword evidence="2" id="KW-1185">Reference proteome</keyword>